<comment type="similarity">
    <text evidence="1">Belongs to the thioredoxin family. DsbA subfamily.</text>
</comment>
<sequence>MSLGARSIGALAAAMLLAAGGVAAEGITEQQADDILNELRAIRRVLERQQEPEQPQARPPADQKVSIEFAPGGYSLGRADAPVVMVEYADYQCPFCRQYHQTTFEQIKRNYVDTGRVRYVSRDFPLAFHEHARGAALAARCAGEQGRFWELRHAMIANANQVKAENIFAYAGDLGLDMDRFRGCLESGRYGEKVERDVAEGRAAGVSGTPSFVLGRLNGDRLEGIRIVGAMPYQAFASRLEEAIEQSR</sequence>
<evidence type="ECO:0000256" key="1">
    <source>
        <dbReference type="ARBA" id="ARBA00005791"/>
    </source>
</evidence>
<evidence type="ECO:0000313" key="8">
    <source>
        <dbReference type="EMBL" id="BAU47460.1"/>
    </source>
</evidence>
<dbReference type="KEGG" id="sva:SVA_0881"/>
<evidence type="ECO:0000256" key="4">
    <source>
        <dbReference type="ARBA" id="ARBA00023157"/>
    </source>
</evidence>
<feature type="domain" description="Thioredoxin" evidence="7">
    <location>
        <begin position="45"/>
        <end position="245"/>
    </location>
</feature>
<evidence type="ECO:0000259" key="7">
    <source>
        <dbReference type="PROSITE" id="PS51352"/>
    </source>
</evidence>
<feature type="chain" id="PRO_5008571078" evidence="6">
    <location>
        <begin position="25"/>
        <end position="248"/>
    </location>
</feature>
<keyword evidence="5" id="KW-0676">Redox-active center</keyword>
<dbReference type="PANTHER" id="PTHR13887">
    <property type="entry name" value="GLUTATHIONE S-TRANSFERASE KAPPA"/>
    <property type="match status" value="1"/>
</dbReference>
<dbReference type="GO" id="GO:0016491">
    <property type="term" value="F:oxidoreductase activity"/>
    <property type="evidence" value="ECO:0007669"/>
    <property type="project" value="UniProtKB-KW"/>
</dbReference>
<accession>A0A1B4V1V4</accession>
<dbReference type="Proteomes" id="UP000218899">
    <property type="component" value="Chromosome"/>
</dbReference>
<dbReference type="InterPro" id="IPR012336">
    <property type="entry name" value="Thioredoxin-like_fold"/>
</dbReference>
<gene>
    <name evidence="8" type="ORF">SVA_0881</name>
</gene>
<dbReference type="Gene3D" id="1.10.40.80">
    <property type="match status" value="1"/>
</dbReference>
<keyword evidence="3" id="KW-0560">Oxidoreductase</keyword>
<keyword evidence="9" id="KW-1185">Reference proteome</keyword>
<dbReference type="AlphaFoldDB" id="A0A1B4V1V4"/>
<evidence type="ECO:0000256" key="3">
    <source>
        <dbReference type="ARBA" id="ARBA00023002"/>
    </source>
</evidence>
<evidence type="ECO:0000313" key="9">
    <source>
        <dbReference type="Proteomes" id="UP000218899"/>
    </source>
</evidence>
<organism evidence="8 9">
    <name type="scientific">Sulfurifustis variabilis</name>
    <dbReference type="NCBI Taxonomy" id="1675686"/>
    <lineage>
        <taxon>Bacteria</taxon>
        <taxon>Pseudomonadati</taxon>
        <taxon>Pseudomonadota</taxon>
        <taxon>Gammaproteobacteria</taxon>
        <taxon>Acidiferrobacterales</taxon>
        <taxon>Acidiferrobacteraceae</taxon>
        <taxon>Sulfurifustis</taxon>
    </lineage>
</organism>
<protein>
    <submittedName>
        <fullName evidence="8">Thioredoxin</fullName>
    </submittedName>
</protein>
<dbReference type="EMBL" id="AP014936">
    <property type="protein sequence ID" value="BAU47460.1"/>
    <property type="molecule type" value="Genomic_DNA"/>
</dbReference>
<dbReference type="InterPro" id="IPR013766">
    <property type="entry name" value="Thioredoxin_domain"/>
</dbReference>
<dbReference type="PANTHER" id="PTHR13887:SF14">
    <property type="entry name" value="DISULFIDE BOND FORMATION PROTEIN D"/>
    <property type="match status" value="1"/>
</dbReference>
<name>A0A1B4V1V4_9GAMM</name>
<reference evidence="8 9" key="1">
    <citation type="submission" date="2015-08" db="EMBL/GenBank/DDBJ databases">
        <title>Complete genome sequence of Sulfurifustis variabilis.</title>
        <authorList>
            <person name="Miura A."/>
            <person name="Kojima H."/>
            <person name="Fukui M."/>
        </authorList>
    </citation>
    <scope>NUCLEOTIDE SEQUENCE [LARGE SCALE GENOMIC DNA]</scope>
    <source>
        <strain evidence="9">skN76</strain>
    </source>
</reference>
<evidence type="ECO:0000256" key="2">
    <source>
        <dbReference type="ARBA" id="ARBA00022729"/>
    </source>
</evidence>
<dbReference type="Gene3D" id="3.40.30.10">
    <property type="entry name" value="Glutaredoxin"/>
    <property type="match status" value="1"/>
</dbReference>
<dbReference type="Pfam" id="PF13462">
    <property type="entry name" value="Thioredoxin_4"/>
    <property type="match status" value="1"/>
</dbReference>
<evidence type="ECO:0000256" key="5">
    <source>
        <dbReference type="ARBA" id="ARBA00023284"/>
    </source>
</evidence>
<keyword evidence="2 6" id="KW-0732">Signal</keyword>
<evidence type="ECO:0000256" key="6">
    <source>
        <dbReference type="SAM" id="SignalP"/>
    </source>
</evidence>
<keyword evidence="4" id="KW-1015">Disulfide bond</keyword>
<dbReference type="SUPFAM" id="SSF52833">
    <property type="entry name" value="Thioredoxin-like"/>
    <property type="match status" value="1"/>
</dbReference>
<dbReference type="PROSITE" id="PS51352">
    <property type="entry name" value="THIOREDOXIN_2"/>
    <property type="match status" value="1"/>
</dbReference>
<feature type="signal peptide" evidence="6">
    <location>
        <begin position="1"/>
        <end position="24"/>
    </location>
</feature>
<dbReference type="InterPro" id="IPR036249">
    <property type="entry name" value="Thioredoxin-like_sf"/>
</dbReference>
<proteinExistence type="inferred from homology"/>